<sequence length="575" mass="61505">MTDLLDHVSWEEPSWEEDVPGPRRWPYVLLGVLAAAVLAYGGAAWWLGDRVPRGTTVSGVDIGGRDEAGARAALERELLPRTEQPLVLTSSAGEAELDPAAAGLGVDVPATVADLVGFTLDPVVLWHHVAGGGEEPAVLAVDVAAFEAALEEARGSLDAEPVEGSLGVGGGTIAYTAPVRGTDTDVAGTLAAVERWWPAQRSVEVAADEVPPTVPAAELERVRDEFATVAVSGPVTVEANGRSFELAPADFAPAVVLEPAEDGTITPRADDERLREIVHEAAAEAEAEVEPQPAVVTFRGRTPSVKAHVNGVALEDESISAAVWQAIGSEERTATVTTREVRPDFTTRVARDTLPTEVVSSFTTYYQAGQSRVDNIRRAAEVIDGTYVLPGEQFSMNGVLGERTEAKGYVSAGIIRYGRLADSVGGGISQLSTTIFNASFFAGVQLDAWQPHSFYISRYPEGREATISWPDLHNIWTNTLDGGILVEAKTTDTSVTVTYYGTKKYDVEATKSDRYDVVEPERVVDDGEECKPQSPVEGFTVDVGRIMRAGGEVVQRQTFTTRYDAADDITCTYDG</sequence>
<organism evidence="3 4">
    <name type="scientific">Phycicoccus avicenniae</name>
    <dbReference type="NCBI Taxonomy" id="2828860"/>
    <lineage>
        <taxon>Bacteria</taxon>
        <taxon>Bacillati</taxon>
        <taxon>Actinomycetota</taxon>
        <taxon>Actinomycetes</taxon>
        <taxon>Micrococcales</taxon>
        <taxon>Intrasporangiaceae</taxon>
        <taxon>Phycicoccus</taxon>
    </lineage>
</organism>
<name>A0A941HYH6_9MICO</name>
<evidence type="ECO:0000313" key="3">
    <source>
        <dbReference type="EMBL" id="MBR7742973.1"/>
    </source>
</evidence>
<evidence type="ECO:0000259" key="2">
    <source>
        <dbReference type="Pfam" id="PF12229"/>
    </source>
</evidence>
<keyword evidence="1" id="KW-1133">Transmembrane helix</keyword>
<feature type="transmembrane region" description="Helical" evidence="1">
    <location>
        <begin position="25"/>
        <end position="47"/>
    </location>
</feature>
<dbReference type="InterPro" id="IPR052913">
    <property type="entry name" value="Glycopeptide_resist_protein"/>
</dbReference>
<accession>A0A941HYH6</accession>
<feature type="domain" description="YoaR-like putative peptidoglycan binding" evidence="2">
    <location>
        <begin position="260"/>
        <end position="330"/>
    </location>
</feature>
<dbReference type="EMBL" id="JAGSNF010000008">
    <property type="protein sequence ID" value="MBR7742973.1"/>
    <property type="molecule type" value="Genomic_DNA"/>
</dbReference>
<proteinExistence type="predicted"/>
<dbReference type="Pfam" id="PF04294">
    <property type="entry name" value="VanW"/>
    <property type="match status" value="1"/>
</dbReference>
<dbReference type="InterPro" id="IPR007391">
    <property type="entry name" value="Vancomycin_resist_VanW"/>
</dbReference>
<keyword evidence="4" id="KW-1185">Reference proteome</keyword>
<keyword evidence="1" id="KW-0812">Transmembrane</keyword>
<dbReference type="InterPro" id="IPR022029">
    <property type="entry name" value="YoaR-like_PG-bd"/>
</dbReference>
<dbReference type="RefSeq" id="WP_211602206.1">
    <property type="nucleotide sequence ID" value="NZ_JAGSNF010000008.1"/>
</dbReference>
<protein>
    <submittedName>
        <fullName evidence="3">VanW family protein</fullName>
    </submittedName>
</protein>
<dbReference type="AlphaFoldDB" id="A0A941HYH6"/>
<evidence type="ECO:0000256" key="1">
    <source>
        <dbReference type="SAM" id="Phobius"/>
    </source>
</evidence>
<dbReference type="Proteomes" id="UP000677016">
    <property type="component" value="Unassembled WGS sequence"/>
</dbReference>
<dbReference type="PANTHER" id="PTHR35788:SF1">
    <property type="entry name" value="EXPORTED PROTEIN"/>
    <property type="match status" value="1"/>
</dbReference>
<dbReference type="PANTHER" id="PTHR35788">
    <property type="entry name" value="EXPORTED PROTEIN-RELATED"/>
    <property type="match status" value="1"/>
</dbReference>
<keyword evidence="1" id="KW-0472">Membrane</keyword>
<dbReference type="Pfam" id="PF12229">
    <property type="entry name" value="PG_binding_4"/>
    <property type="match status" value="1"/>
</dbReference>
<gene>
    <name evidence="3" type="ORF">KC207_06695</name>
</gene>
<comment type="caution">
    <text evidence="3">The sequence shown here is derived from an EMBL/GenBank/DDBJ whole genome shotgun (WGS) entry which is preliminary data.</text>
</comment>
<reference evidence="3" key="1">
    <citation type="submission" date="2021-04" db="EMBL/GenBank/DDBJ databases">
        <title>Phycicoccus avicenniae sp. nov., a novel endophytic actinomycetes isolated from branch of Avicennia mariana.</title>
        <authorList>
            <person name="Tuo L."/>
        </authorList>
    </citation>
    <scope>NUCLEOTIDE SEQUENCE</scope>
    <source>
        <strain evidence="3">BSK3Z-2</strain>
    </source>
</reference>
<evidence type="ECO:0000313" key="4">
    <source>
        <dbReference type="Proteomes" id="UP000677016"/>
    </source>
</evidence>